<proteinExistence type="predicted"/>
<gene>
    <name evidence="1" type="ORF">M408DRAFT_328835</name>
</gene>
<sequence length="51" mass="5811">MRYMQPNSRENAHATENRLLSGAWESAWESGASYSSPVAVGLFQYYLTNRI</sequence>
<dbReference type="EMBL" id="KN824288">
    <property type="protein sequence ID" value="KIM29618.1"/>
    <property type="molecule type" value="Genomic_DNA"/>
</dbReference>
<protein>
    <submittedName>
        <fullName evidence="1">Uncharacterized protein</fullName>
    </submittedName>
</protein>
<name>A0A0C2WU10_SERVB</name>
<dbReference type="Proteomes" id="UP000054097">
    <property type="component" value="Unassembled WGS sequence"/>
</dbReference>
<reference evidence="2" key="2">
    <citation type="submission" date="2015-01" db="EMBL/GenBank/DDBJ databases">
        <title>Evolutionary Origins and Diversification of the Mycorrhizal Mutualists.</title>
        <authorList>
            <consortium name="DOE Joint Genome Institute"/>
            <consortium name="Mycorrhizal Genomics Consortium"/>
            <person name="Kohler A."/>
            <person name="Kuo A."/>
            <person name="Nagy L.G."/>
            <person name="Floudas D."/>
            <person name="Copeland A."/>
            <person name="Barry K.W."/>
            <person name="Cichocki N."/>
            <person name="Veneault-Fourrey C."/>
            <person name="LaButti K."/>
            <person name="Lindquist E.A."/>
            <person name="Lipzen A."/>
            <person name="Lundell T."/>
            <person name="Morin E."/>
            <person name="Murat C."/>
            <person name="Riley R."/>
            <person name="Ohm R."/>
            <person name="Sun H."/>
            <person name="Tunlid A."/>
            <person name="Henrissat B."/>
            <person name="Grigoriev I.V."/>
            <person name="Hibbett D.S."/>
            <person name="Martin F."/>
        </authorList>
    </citation>
    <scope>NUCLEOTIDE SEQUENCE [LARGE SCALE GENOMIC DNA]</scope>
    <source>
        <strain evidence="2">MAFF 305830</strain>
    </source>
</reference>
<keyword evidence="2" id="KW-1185">Reference proteome</keyword>
<dbReference type="AlphaFoldDB" id="A0A0C2WU10"/>
<organism evidence="1 2">
    <name type="scientific">Serendipita vermifera MAFF 305830</name>
    <dbReference type="NCBI Taxonomy" id="933852"/>
    <lineage>
        <taxon>Eukaryota</taxon>
        <taxon>Fungi</taxon>
        <taxon>Dikarya</taxon>
        <taxon>Basidiomycota</taxon>
        <taxon>Agaricomycotina</taxon>
        <taxon>Agaricomycetes</taxon>
        <taxon>Sebacinales</taxon>
        <taxon>Serendipitaceae</taxon>
        <taxon>Serendipita</taxon>
    </lineage>
</organism>
<evidence type="ECO:0000313" key="2">
    <source>
        <dbReference type="Proteomes" id="UP000054097"/>
    </source>
</evidence>
<evidence type="ECO:0000313" key="1">
    <source>
        <dbReference type="EMBL" id="KIM29618.1"/>
    </source>
</evidence>
<dbReference type="HOGENOM" id="CLU_3107892_0_0_1"/>
<accession>A0A0C2WU10</accession>
<reference evidence="1 2" key="1">
    <citation type="submission" date="2014-04" db="EMBL/GenBank/DDBJ databases">
        <authorList>
            <consortium name="DOE Joint Genome Institute"/>
            <person name="Kuo A."/>
            <person name="Zuccaro A."/>
            <person name="Kohler A."/>
            <person name="Nagy L.G."/>
            <person name="Floudas D."/>
            <person name="Copeland A."/>
            <person name="Barry K.W."/>
            <person name="Cichocki N."/>
            <person name="Veneault-Fourrey C."/>
            <person name="LaButti K."/>
            <person name="Lindquist E.A."/>
            <person name="Lipzen A."/>
            <person name="Lundell T."/>
            <person name="Morin E."/>
            <person name="Murat C."/>
            <person name="Sun H."/>
            <person name="Tunlid A."/>
            <person name="Henrissat B."/>
            <person name="Grigoriev I.V."/>
            <person name="Hibbett D.S."/>
            <person name="Martin F."/>
            <person name="Nordberg H.P."/>
            <person name="Cantor M.N."/>
            <person name="Hua S.X."/>
        </authorList>
    </citation>
    <scope>NUCLEOTIDE SEQUENCE [LARGE SCALE GENOMIC DNA]</scope>
    <source>
        <strain evidence="1 2">MAFF 305830</strain>
    </source>
</reference>